<gene>
    <name evidence="2" type="ORF">HO173_009568</name>
</gene>
<feature type="region of interest" description="Disordered" evidence="1">
    <location>
        <begin position="1"/>
        <end position="28"/>
    </location>
</feature>
<dbReference type="Gene3D" id="2.60.120.620">
    <property type="entry name" value="q2cbj1_9rhob like domain"/>
    <property type="match status" value="1"/>
</dbReference>
<dbReference type="PANTHER" id="PTHR21308:SF8">
    <property type="entry name" value="PHYTANOYL-COA DIOXYGENASE FAMILY PROTEIN (AFU_ORTHOLOGUE AFUA_2G09620)"/>
    <property type="match status" value="1"/>
</dbReference>
<dbReference type="Proteomes" id="UP000578531">
    <property type="component" value="Unassembled WGS sequence"/>
</dbReference>
<dbReference type="EMBL" id="JACCJC010000050">
    <property type="protein sequence ID" value="KAF6232185.1"/>
    <property type="molecule type" value="Genomic_DNA"/>
</dbReference>
<dbReference type="GO" id="GO:0001561">
    <property type="term" value="P:fatty acid alpha-oxidation"/>
    <property type="evidence" value="ECO:0007669"/>
    <property type="project" value="InterPro"/>
</dbReference>
<dbReference type="AlphaFoldDB" id="A0A8H6FP71"/>
<feature type="compositionally biased region" description="Polar residues" evidence="1">
    <location>
        <begin position="1"/>
        <end position="11"/>
    </location>
</feature>
<dbReference type="InterPro" id="IPR047128">
    <property type="entry name" value="PhyH"/>
</dbReference>
<accession>A0A8H6FP71</accession>
<dbReference type="Pfam" id="PF05721">
    <property type="entry name" value="PhyH"/>
    <property type="match status" value="1"/>
</dbReference>
<organism evidence="2 3">
    <name type="scientific">Letharia columbiana</name>
    <dbReference type="NCBI Taxonomy" id="112416"/>
    <lineage>
        <taxon>Eukaryota</taxon>
        <taxon>Fungi</taxon>
        <taxon>Dikarya</taxon>
        <taxon>Ascomycota</taxon>
        <taxon>Pezizomycotina</taxon>
        <taxon>Lecanoromycetes</taxon>
        <taxon>OSLEUM clade</taxon>
        <taxon>Lecanoromycetidae</taxon>
        <taxon>Lecanorales</taxon>
        <taxon>Lecanorineae</taxon>
        <taxon>Parmeliaceae</taxon>
        <taxon>Letharia</taxon>
    </lineage>
</organism>
<dbReference type="PANTHER" id="PTHR21308">
    <property type="entry name" value="PHYTANOYL-COA ALPHA-HYDROXYLASE"/>
    <property type="match status" value="1"/>
</dbReference>
<dbReference type="GeneID" id="59291219"/>
<dbReference type="RefSeq" id="XP_037161614.1">
    <property type="nucleotide sequence ID" value="XM_037311458.1"/>
</dbReference>
<protein>
    <submittedName>
        <fullName evidence="2">Uncharacterized protein</fullName>
    </submittedName>
</protein>
<proteinExistence type="predicted"/>
<dbReference type="GO" id="GO:0048244">
    <property type="term" value="F:phytanoyl-CoA dioxygenase activity"/>
    <property type="evidence" value="ECO:0007669"/>
    <property type="project" value="InterPro"/>
</dbReference>
<dbReference type="SUPFAM" id="SSF51197">
    <property type="entry name" value="Clavaminate synthase-like"/>
    <property type="match status" value="1"/>
</dbReference>
<evidence type="ECO:0000313" key="3">
    <source>
        <dbReference type="Proteomes" id="UP000578531"/>
    </source>
</evidence>
<evidence type="ECO:0000313" key="2">
    <source>
        <dbReference type="EMBL" id="KAF6232185.1"/>
    </source>
</evidence>
<keyword evidence="3" id="KW-1185">Reference proteome</keyword>
<evidence type="ECO:0000256" key="1">
    <source>
        <dbReference type="SAM" id="MobiDB-lite"/>
    </source>
</evidence>
<sequence>MDELSLTSFKTTAGKGHKPRSDARTKRRSSILHKDLAFLQPRMRVFQPKGQEMGEAAARPVAEPRLLSHRLFALEKKPSLSALKEYCTQVVDPKIYPLCESVCSNIPIYKSSGRHIDSLAIASALQDEWYHILLSGPGVFLLKGMYSDSLLDRSNRVFSSIIASEKSSSSSGGDHFAAAGNNDRIWNSFSKHCCADAASFMEYYSNPWLALACDAWLGPAYRITAQVNVVKPGGKAQVCHRDYHLGFQTAETAARYPRAVQVASQLLTLQGAVAHTDMPLDSGPTRILPFSQLFEQGYMAFRLPEFNQYFLENYVSLPLEKGDGIFFNPALFHAAGENVTTDLERCANLLQISSAFGKPMEAIDTLALVERCWEGLMGKYEKEGLSKEVETFVAAITEGYPFPTNLDKRPPAPGGMAPESEQDVVLRGLKEAWTSGAVMQVLRRMRADST</sequence>
<comment type="caution">
    <text evidence="2">The sequence shown here is derived from an EMBL/GenBank/DDBJ whole genome shotgun (WGS) entry which is preliminary data.</text>
</comment>
<reference evidence="2 3" key="1">
    <citation type="journal article" date="2020" name="Genomics">
        <title>Complete, high-quality genomes from long-read metagenomic sequencing of two wolf lichen thalli reveals enigmatic genome architecture.</title>
        <authorList>
            <person name="McKenzie S.K."/>
            <person name="Walston R.F."/>
            <person name="Allen J.L."/>
        </authorList>
    </citation>
    <scope>NUCLEOTIDE SEQUENCE [LARGE SCALE GENOMIC DNA]</scope>
    <source>
        <strain evidence="2">WasteWater2</strain>
    </source>
</reference>
<dbReference type="InterPro" id="IPR008775">
    <property type="entry name" value="Phytyl_CoA_dOase-like"/>
</dbReference>
<dbReference type="OrthoDB" id="187894at2759"/>
<name>A0A8H6FP71_9LECA</name>